<dbReference type="InterPro" id="IPR050597">
    <property type="entry name" value="Cytochrome_c_Oxidase_Subunit"/>
</dbReference>
<keyword evidence="5" id="KW-0408">Iron</keyword>
<dbReference type="Gene3D" id="1.10.760.10">
    <property type="entry name" value="Cytochrome c-like domain"/>
    <property type="match status" value="3"/>
</dbReference>
<keyword evidence="7" id="KW-0560">Oxidoreductase</keyword>
<dbReference type="EMBL" id="UOFM01000116">
    <property type="protein sequence ID" value="VAW74980.1"/>
    <property type="molecule type" value="Genomic_DNA"/>
</dbReference>
<evidence type="ECO:0000259" key="6">
    <source>
        <dbReference type="PROSITE" id="PS51007"/>
    </source>
</evidence>
<dbReference type="Pfam" id="PF13442">
    <property type="entry name" value="Cytochrome_CBB3"/>
    <property type="match status" value="3"/>
</dbReference>
<dbReference type="PANTHER" id="PTHR33751">
    <property type="entry name" value="CBB3-TYPE CYTOCHROME C OXIDASE SUBUNIT FIXP"/>
    <property type="match status" value="1"/>
</dbReference>
<evidence type="ECO:0000313" key="7">
    <source>
        <dbReference type="EMBL" id="VAW74980.1"/>
    </source>
</evidence>
<dbReference type="PANTHER" id="PTHR33751:SF1">
    <property type="entry name" value="CBB3-TYPE CYTOCHROME C OXIDASE SUBUNIT FIXP"/>
    <property type="match status" value="1"/>
</dbReference>
<evidence type="ECO:0000256" key="1">
    <source>
        <dbReference type="ARBA" id="ARBA00022448"/>
    </source>
</evidence>
<dbReference type="InterPro" id="IPR009056">
    <property type="entry name" value="Cyt_c-like_dom"/>
</dbReference>
<feature type="domain" description="Cytochrome c" evidence="6">
    <location>
        <begin position="117"/>
        <end position="205"/>
    </location>
</feature>
<dbReference type="PROSITE" id="PS51007">
    <property type="entry name" value="CYTC"/>
    <property type="match status" value="3"/>
</dbReference>
<proteinExistence type="predicted"/>
<gene>
    <name evidence="7" type="ORF">MNBD_GAMMA14-2575</name>
</gene>
<keyword evidence="1" id="KW-0813">Transport</keyword>
<dbReference type="GO" id="GO:0009055">
    <property type="term" value="F:electron transfer activity"/>
    <property type="evidence" value="ECO:0007669"/>
    <property type="project" value="InterPro"/>
</dbReference>
<evidence type="ECO:0000256" key="5">
    <source>
        <dbReference type="ARBA" id="ARBA00023004"/>
    </source>
</evidence>
<dbReference type="SUPFAM" id="SSF46626">
    <property type="entry name" value="Cytochrome c"/>
    <property type="match status" value="3"/>
</dbReference>
<organism evidence="7">
    <name type="scientific">hydrothermal vent metagenome</name>
    <dbReference type="NCBI Taxonomy" id="652676"/>
    <lineage>
        <taxon>unclassified sequences</taxon>
        <taxon>metagenomes</taxon>
        <taxon>ecological metagenomes</taxon>
    </lineage>
</organism>
<dbReference type="GO" id="GO:0020037">
    <property type="term" value="F:heme binding"/>
    <property type="evidence" value="ECO:0007669"/>
    <property type="project" value="InterPro"/>
</dbReference>
<dbReference type="InterPro" id="IPR036909">
    <property type="entry name" value="Cyt_c-like_dom_sf"/>
</dbReference>
<keyword evidence="4" id="KW-0249">Electron transport</keyword>
<feature type="domain" description="Cytochrome c" evidence="6">
    <location>
        <begin position="259"/>
        <end position="347"/>
    </location>
</feature>
<sequence length="355" mass="38186">MVPHLVKLLACVLLVSSSMVVADASKPALLYHNYCSVCHGDKGDGDSHASTSLNPPPRDFTSPEVAVSLGRERMLTAIREGVSGTAMAGWKDQLSESEIEALADYVRDRFMLPVASKGAGRGRRLYAETCSVCHGDRGKGAIWAKESLNPSPRDFTTAAARRELTRERMMTSVSYGRPGTAMTGFAQQLDKSSIGAVVDYVRTAFMQPDLPKNISGTRAHGAPASPNSGNTIPVFPESGNLSSTVGVDMKASLPGGLTGHAEKGRAIYMQGCATCHGVLGDGAGPRAYFINPRPRNFLLDASRRSFNRPALFRAIANGKPGTEMPAWEKVLDKQQIADITEFVFINFIRPEAQQN</sequence>
<evidence type="ECO:0000256" key="2">
    <source>
        <dbReference type="ARBA" id="ARBA00022617"/>
    </source>
</evidence>
<dbReference type="AlphaFoldDB" id="A0A3B0YDZ7"/>
<dbReference type="EC" id="1.9.3.1" evidence="7"/>
<name>A0A3B0YDZ7_9ZZZZ</name>
<keyword evidence="3" id="KW-0479">Metal-binding</keyword>
<keyword evidence="2" id="KW-0349">Heme</keyword>
<dbReference type="GO" id="GO:0016491">
    <property type="term" value="F:oxidoreductase activity"/>
    <property type="evidence" value="ECO:0007669"/>
    <property type="project" value="UniProtKB-KW"/>
</dbReference>
<accession>A0A3B0YDZ7</accession>
<evidence type="ECO:0000256" key="3">
    <source>
        <dbReference type="ARBA" id="ARBA00022723"/>
    </source>
</evidence>
<reference evidence="7" key="1">
    <citation type="submission" date="2018-06" db="EMBL/GenBank/DDBJ databases">
        <authorList>
            <person name="Zhirakovskaya E."/>
        </authorList>
    </citation>
    <scope>NUCLEOTIDE SEQUENCE</scope>
</reference>
<evidence type="ECO:0000256" key="4">
    <source>
        <dbReference type="ARBA" id="ARBA00022982"/>
    </source>
</evidence>
<feature type="domain" description="Cytochrome c" evidence="6">
    <location>
        <begin position="22"/>
        <end position="110"/>
    </location>
</feature>
<dbReference type="InterPro" id="IPR008168">
    <property type="entry name" value="Cyt_C_IC"/>
</dbReference>
<protein>
    <submittedName>
        <fullName evidence="7">Cytochrome c oxidase polypeptide II</fullName>
        <ecNumber evidence="7">1.9.3.1</ecNumber>
    </submittedName>
</protein>
<dbReference type="GO" id="GO:0005506">
    <property type="term" value="F:iron ion binding"/>
    <property type="evidence" value="ECO:0007669"/>
    <property type="project" value="InterPro"/>
</dbReference>
<dbReference type="PRINTS" id="PR00605">
    <property type="entry name" value="CYTCHROMECIC"/>
</dbReference>